<proteinExistence type="inferred from homology"/>
<dbReference type="NCBIfam" id="TIGR00040">
    <property type="entry name" value="yfcE"/>
    <property type="match status" value="1"/>
</dbReference>
<comment type="cofactor">
    <cofactor evidence="2">
        <name>a divalent metal cation</name>
        <dbReference type="ChEBI" id="CHEBI:60240"/>
    </cofactor>
</comment>
<evidence type="ECO:0000313" key="5">
    <source>
        <dbReference type="Proteomes" id="UP000184536"/>
    </source>
</evidence>
<keyword evidence="2" id="KW-0479">Metal-binding</keyword>
<dbReference type="AlphaFoldDB" id="A0A1M6ESF7"/>
<sequence>MKIGIISDTHGNLEGAELALAKMGHIDLLIHLGDYYEDGIRLKERLNANIVMIKGNCDRGPQGEEELVLDLEGLRLFLTHGHQYEVKMSLNRLYYRALELGCQIALYGHTHIPENIKKSELLILNPGSVAQPRGGSRASFGLIEIREGKITSEIIEL</sequence>
<dbReference type="CDD" id="cd00841">
    <property type="entry name" value="MPP_YfcE"/>
    <property type="match status" value="1"/>
</dbReference>
<comment type="similarity">
    <text evidence="1 2">Belongs to the metallophosphoesterase superfamily. YfcE family.</text>
</comment>
<dbReference type="OrthoDB" id="9800565at2"/>
<dbReference type="Pfam" id="PF12850">
    <property type="entry name" value="Metallophos_2"/>
    <property type="match status" value="1"/>
</dbReference>
<dbReference type="Proteomes" id="UP000184536">
    <property type="component" value="Unassembled WGS sequence"/>
</dbReference>
<protein>
    <recommendedName>
        <fullName evidence="2">Phosphoesterase</fullName>
        <ecNumber evidence="2">3.1.4.-</ecNumber>
    </recommendedName>
</protein>
<organism evidence="4 5">
    <name type="scientific">Geosporobacter subterraneus DSM 17957</name>
    <dbReference type="NCBI Taxonomy" id="1121919"/>
    <lineage>
        <taxon>Bacteria</taxon>
        <taxon>Bacillati</taxon>
        <taxon>Bacillota</taxon>
        <taxon>Clostridia</taxon>
        <taxon>Peptostreptococcales</taxon>
        <taxon>Thermotaleaceae</taxon>
        <taxon>Geosporobacter</taxon>
    </lineage>
</organism>
<dbReference type="GO" id="GO:0016787">
    <property type="term" value="F:hydrolase activity"/>
    <property type="evidence" value="ECO:0007669"/>
    <property type="project" value="UniProtKB-UniRule"/>
</dbReference>
<dbReference type="EC" id="3.1.4.-" evidence="2"/>
<keyword evidence="5" id="KW-1185">Reference proteome</keyword>
<evidence type="ECO:0000259" key="3">
    <source>
        <dbReference type="Pfam" id="PF12850"/>
    </source>
</evidence>
<dbReference type="EMBL" id="FQZV01000009">
    <property type="protein sequence ID" value="SHI88431.1"/>
    <property type="molecule type" value="Genomic_DNA"/>
</dbReference>
<dbReference type="InterPro" id="IPR041802">
    <property type="entry name" value="MPP_YfcE"/>
</dbReference>
<reference evidence="5" key="1">
    <citation type="submission" date="2016-11" db="EMBL/GenBank/DDBJ databases">
        <authorList>
            <person name="Varghese N."/>
            <person name="Submissions S."/>
        </authorList>
    </citation>
    <scope>NUCLEOTIDE SEQUENCE [LARGE SCALE GENOMIC DNA]</scope>
    <source>
        <strain evidence="5">DSM 17957</strain>
    </source>
</reference>
<dbReference type="PANTHER" id="PTHR11124">
    <property type="entry name" value="VACUOLAR SORTING PROTEIN VPS29"/>
    <property type="match status" value="1"/>
</dbReference>
<accession>A0A1M6ESF7</accession>
<name>A0A1M6ESF7_9FIRM</name>
<evidence type="ECO:0000313" key="4">
    <source>
        <dbReference type="EMBL" id="SHI88431.1"/>
    </source>
</evidence>
<dbReference type="STRING" id="1121919.SAMN02745975_00807"/>
<dbReference type="RefSeq" id="WP_110940086.1">
    <property type="nucleotide sequence ID" value="NZ_FQZV01000009.1"/>
</dbReference>
<evidence type="ECO:0000256" key="1">
    <source>
        <dbReference type="ARBA" id="ARBA00008950"/>
    </source>
</evidence>
<dbReference type="InterPro" id="IPR029052">
    <property type="entry name" value="Metallo-depent_PP-like"/>
</dbReference>
<gene>
    <name evidence="4" type="ORF">SAMN02745975_00807</name>
</gene>
<evidence type="ECO:0000256" key="2">
    <source>
        <dbReference type="RuleBase" id="RU362039"/>
    </source>
</evidence>
<dbReference type="Gene3D" id="3.60.21.10">
    <property type="match status" value="1"/>
</dbReference>
<dbReference type="SUPFAM" id="SSF56300">
    <property type="entry name" value="Metallo-dependent phosphatases"/>
    <property type="match status" value="1"/>
</dbReference>
<dbReference type="InterPro" id="IPR024654">
    <property type="entry name" value="Calcineurin-like_PHP_lpxH"/>
</dbReference>
<dbReference type="GO" id="GO:0046872">
    <property type="term" value="F:metal ion binding"/>
    <property type="evidence" value="ECO:0007669"/>
    <property type="project" value="UniProtKB-KW"/>
</dbReference>
<feature type="domain" description="Calcineurin-like phosphoesterase" evidence="3">
    <location>
        <begin position="1"/>
        <end position="147"/>
    </location>
</feature>
<dbReference type="InterPro" id="IPR000979">
    <property type="entry name" value="Phosphodiesterase_MJ0936/Vps29"/>
</dbReference>